<organism evidence="3 4">
    <name type="scientific">Adiantum capillus-veneris</name>
    <name type="common">Maidenhair fern</name>
    <dbReference type="NCBI Taxonomy" id="13818"/>
    <lineage>
        <taxon>Eukaryota</taxon>
        <taxon>Viridiplantae</taxon>
        <taxon>Streptophyta</taxon>
        <taxon>Embryophyta</taxon>
        <taxon>Tracheophyta</taxon>
        <taxon>Polypodiopsida</taxon>
        <taxon>Polypodiidae</taxon>
        <taxon>Polypodiales</taxon>
        <taxon>Pteridineae</taxon>
        <taxon>Pteridaceae</taxon>
        <taxon>Vittarioideae</taxon>
        <taxon>Adiantum</taxon>
    </lineage>
</organism>
<dbReference type="AlphaFoldDB" id="A0A9D4ZP58"/>
<gene>
    <name evidence="3" type="ORF">GOP47_0003819</name>
</gene>
<keyword evidence="2" id="KW-0732">Signal</keyword>
<evidence type="ECO:0000256" key="2">
    <source>
        <dbReference type="SAM" id="SignalP"/>
    </source>
</evidence>
<protein>
    <submittedName>
        <fullName evidence="3">Uncharacterized protein</fullName>
    </submittedName>
</protein>
<dbReference type="EMBL" id="JABFUD020000004">
    <property type="protein sequence ID" value="KAI5080636.1"/>
    <property type="molecule type" value="Genomic_DNA"/>
</dbReference>
<accession>A0A9D4ZP58</accession>
<keyword evidence="4" id="KW-1185">Reference proteome</keyword>
<sequence>MVARLLVMLLMSMMLVLHGAVALTRDEAARGEVKGLVDNRKLTQQAGSRDAMMATEDAAAGDYAPEHNQNRLFSSPPPSSSSPFRRIRRFASSPPPQLP</sequence>
<feature type="signal peptide" evidence="2">
    <location>
        <begin position="1"/>
        <end position="22"/>
    </location>
</feature>
<feature type="chain" id="PRO_5039302391" evidence="2">
    <location>
        <begin position="23"/>
        <end position="99"/>
    </location>
</feature>
<reference evidence="3" key="1">
    <citation type="submission" date="2021-01" db="EMBL/GenBank/DDBJ databases">
        <title>Adiantum capillus-veneris genome.</title>
        <authorList>
            <person name="Fang Y."/>
            <person name="Liao Q."/>
        </authorList>
    </citation>
    <scope>NUCLEOTIDE SEQUENCE</scope>
    <source>
        <strain evidence="3">H3</strain>
        <tissue evidence="3">Leaf</tissue>
    </source>
</reference>
<evidence type="ECO:0000313" key="4">
    <source>
        <dbReference type="Proteomes" id="UP000886520"/>
    </source>
</evidence>
<proteinExistence type="predicted"/>
<evidence type="ECO:0000313" key="3">
    <source>
        <dbReference type="EMBL" id="KAI5080636.1"/>
    </source>
</evidence>
<comment type="caution">
    <text evidence="3">The sequence shown here is derived from an EMBL/GenBank/DDBJ whole genome shotgun (WGS) entry which is preliminary data.</text>
</comment>
<feature type="region of interest" description="Disordered" evidence="1">
    <location>
        <begin position="40"/>
        <end position="99"/>
    </location>
</feature>
<evidence type="ECO:0000256" key="1">
    <source>
        <dbReference type="SAM" id="MobiDB-lite"/>
    </source>
</evidence>
<name>A0A9D4ZP58_ADICA</name>
<dbReference type="Proteomes" id="UP000886520">
    <property type="component" value="Chromosome 4"/>
</dbReference>